<dbReference type="Pfam" id="PF10544">
    <property type="entry name" value="T5orf172"/>
    <property type="match status" value="1"/>
</dbReference>
<feature type="region of interest" description="Disordered" evidence="1">
    <location>
        <begin position="661"/>
        <end position="693"/>
    </location>
</feature>
<dbReference type="SMART" id="SM00974">
    <property type="entry name" value="T5orf172"/>
    <property type="match status" value="1"/>
</dbReference>
<comment type="caution">
    <text evidence="3">The sequence shown here is derived from an EMBL/GenBank/DDBJ whole genome shotgun (WGS) entry which is preliminary data.</text>
</comment>
<accession>W9Y787</accession>
<feature type="compositionally biased region" description="Polar residues" evidence="1">
    <location>
        <begin position="146"/>
        <end position="164"/>
    </location>
</feature>
<dbReference type="Proteomes" id="UP000019484">
    <property type="component" value="Unassembled WGS sequence"/>
</dbReference>
<proteinExistence type="predicted"/>
<evidence type="ECO:0000259" key="2">
    <source>
        <dbReference type="SMART" id="SM00974"/>
    </source>
</evidence>
<evidence type="ECO:0000256" key="1">
    <source>
        <dbReference type="SAM" id="MobiDB-lite"/>
    </source>
</evidence>
<dbReference type="STRING" id="1182541.W9Y787"/>
<reference evidence="3 4" key="1">
    <citation type="submission" date="2013-03" db="EMBL/GenBank/DDBJ databases">
        <title>The Genome Sequence of Capronia coronata CBS 617.96.</title>
        <authorList>
            <consortium name="The Broad Institute Genomics Platform"/>
            <person name="Cuomo C."/>
            <person name="de Hoog S."/>
            <person name="Gorbushina A."/>
            <person name="Walker B."/>
            <person name="Young S.K."/>
            <person name="Zeng Q."/>
            <person name="Gargeya S."/>
            <person name="Fitzgerald M."/>
            <person name="Haas B."/>
            <person name="Abouelleil A."/>
            <person name="Allen A.W."/>
            <person name="Alvarado L."/>
            <person name="Arachchi H.M."/>
            <person name="Berlin A.M."/>
            <person name="Chapman S.B."/>
            <person name="Gainer-Dewar J."/>
            <person name="Goldberg J."/>
            <person name="Griggs A."/>
            <person name="Gujja S."/>
            <person name="Hansen M."/>
            <person name="Howarth C."/>
            <person name="Imamovic A."/>
            <person name="Ireland A."/>
            <person name="Larimer J."/>
            <person name="McCowan C."/>
            <person name="Murphy C."/>
            <person name="Pearson M."/>
            <person name="Poon T.W."/>
            <person name="Priest M."/>
            <person name="Roberts A."/>
            <person name="Saif S."/>
            <person name="Shea T."/>
            <person name="Sisk P."/>
            <person name="Sykes S."/>
            <person name="Wortman J."/>
            <person name="Nusbaum C."/>
            <person name="Birren B."/>
        </authorList>
    </citation>
    <scope>NUCLEOTIDE SEQUENCE [LARGE SCALE GENOMIC DNA]</scope>
    <source>
        <strain evidence="3 4">CBS 617.96</strain>
    </source>
</reference>
<dbReference type="GeneID" id="19160722"/>
<dbReference type="PANTHER" id="PTHR28094:SF1">
    <property type="entry name" value="MEIOTICALLY UP-REGULATED GENE 113 PROTEIN"/>
    <property type="match status" value="1"/>
</dbReference>
<dbReference type="OrthoDB" id="2417614at2759"/>
<feature type="compositionally biased region" description="Basic and acidic residues" evidence="1">
    <location>
        <begin position="133"/>
        <end position="144"/>
    </location>
</feature>
<dbReference type="RefSeq" id="XP_007724923.1">
    <property type="nucleotide sequence ID" value="XM_007726733.1"/>
</dbReference>
<protein>
    <recommendedName>
        <fullName evidence="2">Bacteriophage T5 Orf172 DNA-binding domain-containing protein</fullName>
    </recommendedName>
</protein>
<dbReference type="InterPro" id="IPR018306">
    <property type="entry name" value="Phage_T5_Orf172_DNA-bd"/>
</dbReference>
<organism evidence="3 4">
    <name type="scientific">Capronia coronata CBS 617.96</name>
    <dbReference type="NCBI Taxonomy" id="1182541"/>
    <lineage>
        <taxon>Eukaryota</taxon>
        <taxon>Fungi</taxon>
        <taxon>Dikarya</taxon>
        <taxon>Ascomycota</taxon>
        <taxon>Pezizomycotina</taxon>
        <taxon>Eurotiomycetes</taxon>
        <taxon>Chaetothyriomycetidae</taxon>
        <taxon>Chaetothyriales</taxon>
        <taxon>Herpotrichiellaceae</taxon>
        <taxon>Capronia</taxon>
    </lineage>
</organism>
<feature type="compositionally biased region" description="Basic and acidic residues" evidence="1">
    <location>
        <begin position="105"/>
        <end position="121"/>
    </location>
</feature>
<dbReference type="EMBL" id="AMWN01000005">
    <property type="protein sequence ID" value="EXJ85485.1"/>
    <property type="molecule type" value="Genomic_DNA"/>
</dbReference>
<dbReference type="AlphaFoldDB" id="W9Y787"/>
<evidence type="ECO:0000313" key="3">
    <source>
        <dbReference type="EMBL" id="EXJ85485.1"/>
    </source>
</evidence>
<dbReference type="PANTHER" id="PTHR28094">
    <property type="entry name" value="MEIOTICALLY UP-REGULATED GENE 113 PROTEIN"/>
    <property type="match status" value="1"/>
</dbReference>
<dbReference type="InterPro" id="IPR053006">
    <property type="entry name" value="Meiosis_regulatory"/>
</dbReference>
<name>W9Y787_9EURO</name>
<gene>
    <name evidence="3" type="ORF">A1O1_05849</name>
</gene>
<feature type="domain" description="Bacteriophage T5 Orf172 DNA-binding" evidence="2">
    <location>
        <begin position="538"/>
        <end position="630"/>
    </location>
</feature>
<feature type="region of interest" description="Disordered" evidence="1">
    <location>
        <begin position="1"/>
        <end position="178"/>
    </location>
</feature>
<evidence type="ECO:0000313" key="4">
    <source>
        <dbReference type="Proteomes" id="UP000019484"/>
    </source>
</evidence>
<sequence length="693" mass="76485">MASPRKRQYLTPKSRLTASYSARAFKRTPPSTPDGVLHKGYDTSCPTTPGLTWDESPPATEDPPTPNYHSDTDDGGVFLPGSPLATRTKGTTVPQGPIRAIPDTSLHELGDNDHDDDEKKPHPGLKRGQLYPPERKGYGPRDASDGTAQGGHSPNAASTLGSSVDSKEPRSWCDNPSKLSMLTTRLQTEEFFTTTVNGRQSNPALRSTGQYYAASSTYTATATTSSDANTVKAEDLTFWSSLEPVAGPTREANTPISALNPVKQAISLTTVWGLPTMLSKILPIDTVDRLRADPSKCVATNKTNGERCKNKNAGGLTGIQASNLLGGISSPKRPFDHSAVAQRISTLVGQVTCRHTHQKSAQTLLKELSASWWEIDEVKAIDAHEARGAASMATSMIQFWVEALMSPLSKEMKEMSQEDRDSVHQILASSVNVFDAVHSQRFSLPGQTTRAATTISVSSNADHSTPGGHATVSVVEHHAKVHATSKLSDHLNHSFIKYEGSMKTRNMSAAELIRQTLVKPLTPTDMDRSGYIYMFWHPGNFGYVKIGRAKDVASRLREWRSQCKYNLERHLPQEQGLELRVRHLHRIESLIHAELKDYRVYEPYCNACKKQHVEWFKVAERYAIKVILKWLSSADSLYSGRRFAISQAQLEQLCKVTEEDDLKPTLPQRKVKDPKAGSKPGQQRRSPRRSSPS</sequence>
<dbReference type="eggNOG" id="ENOG502SIWC">
    <property type="taxonomic scope" value="Eukaryota"/>
</dbReference>
<dbReference type="HOGENOM" id="CLU_415600_0_0_1"/>
<keyword evidence="4" id="KW-1185">Reference proteome</keyword>